<accession>A0A9W7DZV4</accession>
<dbReference type="InterPro" id="IPR045250">
    <property type="entry name" value="p23-like"/>
</dbReference>
<comment type="caution">
    <text evidence="4">The sequence shown here is derived from an EMBL/GenBank/DDBJ whole genome shotgun (WGS) entry which is preliminary data.</text>
</comment>
<dbReference type="GO" id="GO:0005829">
    <property type="term" value="C:cytosol"/>
    <property type="evidence" value="ECO:0007669"/>
    <property type="project" value="TreeGrafter"/>
</dbReference>
<dbReference type="OrthoDB" id="1564555at2759"/>
<dbReference type="GO" id="GO:0006457">
    <property type="term" value="P:protein folding"/>
    <property type="evidence" value="ECO:0007669"/>
    <property type="project" value="TreeGrafter"/>
</dbReference>
<dbReference type="Proteomes" id="UP001165082">
    <property type="component" value="Unassembled WGS sequence"/>
</dbReference>
<evidence type="ECO:0000256" key="2">
    <source>
        <dbReference type="SAM" id="MobiDB-lite"/>
    </source>
</evidence>
<dbReference type="InterPro" id="IPR007052">
    <property type="entry name" value="CS_dom"/>
</dbReference>
<dbReference type="EMBL" id="BRXZ01003737">
    <property type="protein sequence ID" value="GMH60813.1"/>
    <property type="molecule type" value="Genomic_DNA"/>
</dbReference>
<comment type="similarity">
    <text evidence="1">Belongs to the p23/wos2 family.</text>
</comment>
<dbReference type="PROSITE" id="PS51203">
    <property type="entry name" value="CS"/>
    <property type="match status" value="1"/>
</dbReference>
<reference evidence="4" key="1">
    <citation type="submission" date="2022-07" db="EMBL/GenBank/DDBJ databases">
        <title>Genome analysis of Parmales, a sister group of diatoms, reveals the evolutionary specialization of diatoms from phago-mixotrophs to photoautotrophs.</title>
        <authorList>
            <person name="Ban H."/>
            <person name="Sato S."/>
            <person name="Yoshikawa S."/>
            <person name="Kazumasa Y."/>
            <person name="Nakamura Y."/>
            <person name="Ichinomiya M."/>
            <person name="Saitoh K."/>
            <person name="Sato N."/>
            <person name="Blanc-Mathieu R."/>
            <person name="Endo H."/>
            <person name="Kuwata A."/>
            <person name="Ogata H."/>
        </authorList>
    </citation>
    <scope>NUCLEOTIDE SEQUENCE</scope>
</reference>
<dbReference type="PANTHER" id="PTHR22932:SF1">
    <property type="entry name" value="CO-CHAPERONE PROTEIN DAF-41"/>
    <property type="match status" value="1"/>
</dbReference>
<dbReference type="GO" id="GO:0051087">
    <property type="term" value="F:protein-folding chaperone binding"/>
    <property type="evidence" value="ECO:0007669"/>
    <property type="project" value="TreeGrafter"/>
</dbReference>
<evidence type="ECO:0000259" key="3">
    <source>
        <dbReference type="PROSITE" id="PS51203"/>
    </source>
</evidence>
<feature type="domain" description="CS" evidence="3">
    <location>
        <begin position="2"/>
        <end position="90"/>
    </location>
</feature>
<evidence type="ECO:0000256" key="1">
    <source>
        <dbReference type="ARBA" id="ARBA00025733"/>
    </source>
</evidence>
<dbReference type="Pfam" id="PF04969">
    <property type="entry name" value="CS"/>
    <property type="match status" value="1"/>
</dbReference>
<gene>
    <name evidence="4" type="ORF">TrRE_jg5333</name>
</gene>
<dbReference type="GO" id="GO:0051131">
    <property type="term" value="P:chaperone-mediated protein complex assembly"/>
    <property type="evidence" value="ECO:0007669"/>
    <property type="project" value="TreeGrafter"/>
</dbReference>
<protein>
    <recommendedName>
        <fullName evidence="3">CS domain-containing protein</fullName>
    </recommendedName>
</protein>
<sequence length="126" mass="14359">MPNTAPIKWAQRSDAVFLTISVTDLKDEKITLSNDKLVFTAKSGDSDYTSDITFFAACDADKSTYKVLPRSIQFHMVKEKQEEEFWPRLLKDKMMAKMKTDLEGKKGEGEEEPDSDDDDLPDLEES</sequence>
<feature type="region of interest" description="Disordered" evidence="2">
    <location>
        <begin position="97"/>
        <end position="126"/>
    </location>
</feature>
<dbReference type="CDD" id="cd06465">
    <property type="entry name" value="p23_hB-ind1_like"/>
    <property type="match status" value="1"/>
</dbReference>
<feature type="compositionally biased region" description="Basic and acidic residues" evidence="2">
    <location>
        <begin position="97"/>
        <end position="108"/>
    </location>
</feature>
<proteinExistence type="inferred from homology"/>
<dbReference type="AlphaFoldDB" id="A0A9W7DZV4"/>
<dbReference type="PANTHER" id="PTHR22932">
    <property type="entry name" value="TELOMERASE-BINDING PROTEIN P23 HSP90 CO-CHAPERONE"/>
    <property type="match status" value="1"/>
</dbReference>
<dbReference type="SUPFAM" id="SSF49764">
    <property type="entry name" value="HSP20-like chaperones"/>
    <property type="match status" value="1"/>
</dbReference>
<evidence type="ECO:0000313" key="5">
    <source>
        <dbReference type="Proteomes" id="UP001165082"/>
    </source>
</evidence>
<keyword evidence="5" id="KW-1185">Reference proteome</keyword>
<feature type="compositionally biased region" description="Acidic residues" evidence="2">
    <location>
        <begin position="109"/>
        <end position="126"/>
    </location>
</feature>
<evidence type="ECO:0000313" key="4">
    <source>
        <dbReference type="EMBL" id="GMH60813.1"/>
    </source>
</evidence>
<name>A0A9W7DZV4_9STRA</name>
<dbReference type="GO" id="GO:0005634">
    <property type="term" value="C:nucleus"/>
    <property type="evidence" value="ECO:0007669"/>
    <property type="project" value="TreeGrafter"/>
</dbReference>
<dbReference type="Gene3D" id="2.60.40.790">
    <property type="match status" value="1"/>
</dbReference>
<dbReference type="GO" id="GO:0051879">
    <property type="term" value="F:Hsp90 protein binding"/>
    <property type="evidence" value="ECO:0007669"/>
    <property type="project" value="InterPro"/>
</dbReference>
<dbReference type="InterPro" id="IPR008978">
    <property type="entry name" value="HSP20-like_chaperone"/>
</dbReference>
<organism evidence="4 5">
    <name type="scientific">Triparma retinervis</name>
    <dbReference type="NCBI Taxonomy" id="2557542"/>
    <lineage>
        <taxon>Eukaryota</taxon>
        <taxon>Sar</taxon>
        <taxon>Stramenopiles</taxon>
        <taxon>Ochrophyta</taxon>
        <taxon>Bolidophyceae</taxon>
        <taxon>Parmales</taxon>
        <taxon>Triparmaceae</taxon>
        <taxon>Triparma</taxon>
    </lineage>
</organism>